<evidence type="ECO:0000259" key="4">
    <source>
        <dbReference type="Pfam" id="PF12705"/>
    </source>
</evidence>
<dbReference type="RefSeq" id="WP_246360139.1">
    <property type="nucleotide sequence ID" value="NZ_CCXJ01000107.1"/>
</dbReference>
<dbReference type="EMBL" id="JAUSQM010000001">
    <property type="protein sequence ID" value="MDP9823029.1"/>
    <property type="molecule type" value="Genomic_DNA"/>
</dbReference>
<sequence>MTSEAPSLSPSRAAEFVMCPLRYRFRAIDRLPEPPSAEAVRGTLVHLVLERLFDLPAAERTPAAAVQLLAPAWQDLVALEPECLDLHADDEERDRWLETAAAIVERYFVLEDPRSIEPAERELFLEHLHESGVVLRGIIDRVDAAPDGALRIVDYKTGRPPGERYEAAALFQLRFYALLLWRTRGVLPTVLQLLYVADGTVLSIAPDADDLRRTEQRALAVWRAIRSAEASGEWLPGERPPCSWCAYQALCPAWGGTPPPLPATPTPRAADVLS</sequence>
<accession>A0ABT9NRI2</accession>
<dbReference type="SUPFAM" id="SSF52980">
    <property type="entry name" value="Restriction endonuclease-like"/>
    <property type="match status" value="1"/>
</dbReference>
<dbReference type="GO" id="GO:0004527">
    <property type="term" value="F:exonuclease activity"/>
    <property type="evidence" value="ECO:0007669"/>
    <property type="project" value="UniProtKB-KW"/>
</dbReference>
<keyword evidence="2" id="KW-0347">Helicase</keyword>
<evidence type="ECO:0000313" key="5">
    <source>
        <dbReference type="EMBL" id="MDP9823029.1"/>
    </source>
</evidence>
<feature type="domain" description="PD-(D/E)XK endonuclease-like" evidence="4">
    <location>
        <begin position="7"/>
        <end position="252"/>
    </location>
</feature>
<evidence type="ECO:0000256" key="3">
    <source>
        <dbReference type="ARBA" id="ARBA00023204"/>
    </source>
</evidence>
<dbReference type="Gene3D" id="3.90.320.10">
    <property type="match status" value="1"/>
</dbReference>
<keyword evidence="5" id="KW-0378">Hydrolase</keyword>
<comment type="caution">
    <text evidence="5">The sequence shown here is derived from an EMBL/GenBank/DDBJ whole genome shotgun (WGS) entry which is preliminary data.</text>
</comment>
<reference evidence="5 6" key="1">
    <citation type="submission" date="2023-07" db="EMBL/GenBank/DDBJ databases">
        <title>Sequencing the genomes of 1000 actinobacteria strains.</title>
        <authorList>
            <person name="Klenk H.-P."/>
        </authorList>
    </citation>
    <scope>NUCLEOTIDE SEQUENCE [LARGE SCALE GENOMIC DNA]</scope>
    <source>
        <strain evidence="5 6">GD13</strain>
    </source>
</reference>
<protein>
    <submittedName>
        <fullName evidence="5">RecB family exonuclease</fullName>
    </submittedName>
</protein>
<evidence type="ECO:0000256" key="2">
    <source>
        <dbReference type="ARBA" id="ARBA00022806"/>
    </source>
</evidence>
<dbReference type="InterPro" id="IPR011604">
    <property type="entry name" value="PDDEXK-like_dom_sf"/>
</dbReference>
<keyword evidence="5" id="KW-0269">Exonuclease</keyword>
<name>A0ABT9NRI2_9ACTN</name>
<dbReference type="Proteomes" id="UP001240447">
    <property type="component" value="Unassembled WGS sequence"/>
</dbReference>
<gene>
    <name evidence="5" type="ORF">J2S59_002838</name>
</gene>
<keyword evidence="5" id="KW-0540">Nuclease</keyword>
<evidence type="ECO:0000256" key="1">
    <source>
        <dbReference type="ARBA" id="ARBA00022763"/>
    </source>
</evidence>
<keyword evidence="2" id="KW-0547">Nucleotide-binding</keyword>
<dbReference type="InterPro" id="IPR038726">
    <property type="entry name" value="PDDEXK_AddAB-type"/>
</dbReference>
<proteinExistence type="predicted"/>
<keyword evidence="3" id="KW-0234">DNA repair</keyword>
<evidence type="ECO:0000313" key="6">
    <source>
        <dbReference type="Proteomes" id="UP001240447"/>
    </source>
</evidence>
<dbReference type="Pfam" id="PF12705">
    <property type="entry name" value="PDDEXK_1"/>
    <property type="match status" value="1"/>
</dbReference>
<keyword evidence="6" id="KW-1185">Reference proteome</keyword>
<keyword evidence="2" id="KW-0067">ATP-binding</keyword>
<dbReference type="InterPro" id="IPR011335">
    <property type="entry name" value="Restrct_endonuc-II-like"/>
</dbReference>
<keyword evidence="1" id="KW-0227">DNA damage</keyword>
<organism evidence="5 6">
    <name type="scientific">Nocardioides massiliensis</name>
    <dbReference type="NCBI Taxonomy" id="1325935"/>
    <lineage>
        <taxon>Bacteria</taxon>
        <taxon>Bacillati</taxon>
        <taxon>Actinomycetota</taxon>
        <taxon>Actinomycetes</taxon>
        <taxon>Propionibacteriales</taxon>
        <taxon>Nocardioidaceae</taxon>
        <taxon>Nocardioides</taxon>
    </lineage>
</organism>